<sequence length="82" mass="8898">MVAVASPVRAFAFAAASSCALLMAESDRDVLSVDVVLSDDTCASSFCSSDWEEALDVCNWAEFAGLFRDWELCGRLAVWRAI</sequence>
<dbReference type="Proteomes" id="UP000515220">
    <property type="component" value="Chromosome"/>
</dbReference>
<proteinExistence type="predicted"/>
<accession>A0A6S6PPY9</accession>
<evidence type="ECO:0000313" key="1">
    <source>
        <dbReference type="EMBL" id="BCI66752.1"/>
    </source>
</evidence>
<evidence type="ECO:0000313" key="2">
    <source>
        <dbReference type="Proteomes" id="UP000515220"/>
    </source>
</evidence>
<protein>
    <submittedName>
        <fullName evidence="1">Uncharacterized protein</fullName>
    </submittedName>
</protein>
<organism evidence="1 2">
    <name type="scientific">Acetobacter aceti</name>
    <dbReference type="NCBI Taxonomy" id="435"/>
    <lineage>
        <taxon>Bacteria</taxon>
        <taxon>Pseudomonadati</taxon>
        <taxon>Pseudomonadota</taxon>
        <taxon>Alphaproteobacteria</taxon>
        <taxon>Acetobacterales</taxon>
        <taxon>Acetobacteraceae</taxon>
        <taxon>Acetobacter</taxon>
        <taxon>Acetobacter subgen. Acetobacter</taxon>
    </lineage>
</organism>
<reference evidence="1 2" key="1">
    <citation type="submission" date="2020-07" db="EMBL/GenBank/DDBJ databases">
        <title>Complete Genome Sequence of an acetic acid bacterium, Acetobacter aceti JCM20276.</title>
        <authorList>
            <person name="Hirose Y."/>
            <person name="Mihara H."/>
        </authorList>
    </citation>
    <scope>NUCLEOTIDE SEQUENCE [LARGE SCALE GENOMIC DNA]</scope>
    <source>
        <strain evidence="1 2">JCM20276</strain>
    </source>
</reference>
<gene>
    <name evidence="1" type="ORF">AAJCM20276_13760</name>
</gene>
<dbReference type="EMBL" id="AP023326">
    <property type="protein sequence ID" value="BCI66752.1"/>
    <property type="molecule type" value="Genomic_DNA"/>
</dbReference>
<name>A0A6S6PPY9_ACEAC</name>
<dbReference type="AlphaFoldDB" id="A0A6S6PPY9"/>